<proteinExistence type="predicted"/>
<name>A0ABM9GZV3_STRGL</name>
<dbReference type="EMBL" id="CAKXYP010000010">
    <property type="protein sequence ID" value="CAH9416838.1"/>
    <property type="molecule type" value="Genomic_DNA"/>
</dbReference>
<keyword evidence="2" id="KW-1185">Reference proteome</keyword>
<sequence length="40" mass="4348">MVRGGALFAHTLPGTGYVISPYPSADIRPVCDVRYDARQP</sequence>
<protein>
    <submittedName>
        <fullName evidence="1">Uncharacterized protein</fullName>
    </submittedName>
</protein>
<comment type="caution">
    <text evidence="1">The sequence shown here is derived from an EMBL/GenBank/DDBJ whole genome shotgun (WGS) entry which is preliminary data.</text>
</comment>
<gene>
    <name evidence="1" type="ORF">SGL43_03872</name>
</gene>
<organism evidence="1 2">
    <name type="scientific">Streptomyces globisporus</name>
    <dbReference type="NCBI Taxonomy" id="1908"/>
    <lineage>
        <taxon>Bacteria</taxon>
        <taxon>Bacillati</taxon>
        <taxon>Actinomycetota</taxon>
        <taxon>Actinomycetes</taxon>
        <taxon>Kitasatosporales</taxon>
        <taxon>Streptomycetaceae</taxon>
        <taxon>Streptomyces</taxon>
    </lineage>
</organism>
<reference evidence="1" key="1">
    <citation type="submission" date="2022-03" db="EMBL/GenBank/DDBJ databases">
        <authorList>
            <person name="Leyn A S."/>
        </authorList>
    </citation>
    <scope>NUCLEOTIDE SEQUENCE</scope>
    <source>
        <strain evidence="1">Streptomyces globisporus 4-3</strain>
    </source>
</reference>
<dbReference type="Proteomes" id="UP001154015">
    <property type="component" value="Unassembled WGS sequence"/>
</dbReference>
<evidence type="ECO:0000313" key="2">
    <source>
        <dbReference type="Proteomes" id="UP001154015"/>
    </source>
</evidence>
<accession>A0ABM9GZV3</accession>
<evidence type="ECO:0000313" key="1">
    <source>
        <dbReference type="EMBL" id="CAH9416838.1"/>
    </source>
</evidence>